<evidence type="ECO:0000256" key="1">
    <source>
        <dbReference type="ARBA" id="ARBA00008568"/>
    </source>
</evidence>
<name>A0A7S2ZQ08_9RHOD</name>
<dbReference type="InterPro" id="IPR000555">
    <property type="entry name" value="JAMM/MPN+_dom"/>
</dbReference>
<comment type="similarity">
    <text evidence="1">Belongs to the peptidase M67A family.</text>
</comment>
<evidence type="ECO:0000259" key="3">
    <source>
        <dbReference type="PROSITE" id="PS50249"/>
    </source>
</evidence>
<evidence type="ECO:0000256" key="2">
    <source>
        <dbReference type="ARBA" id="ARBA00022942"/>
    </source>
</evidence>
<feature type="domain" description="MPN" evidence="3">
    <location>
        <begin position="8"/>
        <end position="142"/>
    </location>
</feature>
<dbReference type="SMART" id="SM00232">
    <property type="entry name" value="JAB_MPN"/>
    <property type="match status" value="1"/>
</dbReference>
<protein>
    <recommendedName>
        <fullName evidence="3">MPN domain-containing protein</fullName>
    </recommendedName>
</protein>
<evidence type="ECO:0000313" key="4">
    <source>
        <dbReference type="EMBL" id="CAE0046617.1"/>
    </source>
</evidence>
<gene>
    <name evidence="4" type="ORF">RMAR00112_LOCUS14596</name>
</gene>
<dbReference type="EMBL" id="HBHW01018965">
    <property type="protein sequence ID" value="CAE0046617.1"/>
    <property type="molecule type" value="Transcribed_RNA"/>
</dbReference>
<keyword evidence="2" id="KW-0647">Proteasome</keyword>
<dbReference type="InterPro" id="IPR024969">
    <property type="entry name" value="EIF3F/CSN6-like_C"/>
</dbReference>
<dbReference type="Pfam" id="PF13012">
    <property type="entry name" value="MitMem_reg"/>
    <property type="match status" value="1"/>
</dbReference>
<dbReference type="InterPro" id="IPR033858">
    <property type="entry name" value="MPN_RPN7_8"/>
</dbReference>
<dbReference type="AlphaFoldDB" id="A0A7S2ZQ08"/>
<dbReference type="GO" id="GO:0005838">
    <property type="term" value="C:proteasome regulatory particle"/>
    <property type="evidence" value="ECO:0007669"/>
    <property type="project" value="InterPro"/>
</dbReference>
<dbReference type="PANTHER" id="PTHR10540:SF7">
    <property type="entry name" value="26S PROTEASOME NON-ATPASE REGULATORY SUBUNIT 7"/>
    <property type="match status" value="1"/>
</dbReference>
<dbReference type="GO" id="GO:0043161">
    <property type="term" value="P:proteasome-mediated ubiquitin-dependent protein catabolic process"/>
    <property type="evidence" value="ECO:0007669"/>
    <property type="project" value="TreeGrafter"/>
</dbReference>
<accession>A0A7S2ZQ08</accession>
<dbReference type="Gene3D" id="3.40.140.10">
    <property type="entry name" value="Cytidine Deaminase, domain 2"/>
    <property type="match status" value="1"/>
</dbReference>
<dbReference type="CDD" id="cd08062">
    <property type="entry name" value="MPN_RPN7_8"/>
    <property type="match status" value="1"/>
</dbReference>
<proteinExistence type="inferred from homology"/>
<dbReference type="GO" id="GO:0008237">
    <property type="term" value="F:metallopeptidase activity"/>
    <property type="evidence" value="ECO:0007669"/>
    <property type="project" value="InterPro"/>
</dbReference>
<dbReference type="PROSITE" id="PS50249">
    <property type="entry name" value="MPN"/>
    <property type="match status" value="1"/>
</dbReference>
<sequence>MSWRPSSVAVHPIVLLGVVDHFNRVSKHTNKRAVGILLGQTSRGVVSCTNSFAVPFEEDAKDTSVWFLDHNFLENMMEMTRKVNAREQIVGWYSTGPKIRPSDLDINELLRNYCANPVLVVVDPDPKELGLPTEAYFSVEEPKEATVQRTFVHVPAVIDASEAEEVGVGHLLRDVKESSISTLTSEVTSKLSALKSLMMRLQELKEYLMKVADGELEVNNEIMYNMQDIFNLLPSFNTKVLVESFASKTNDAMLVLYLSSLIRSIIALHNLVDNKLLMRDSEREVVEEAGVVEPKDTKEGKDIEMKDEVKKKKLELVSTEMPVSD</sequence>
<reference evidence="4" key="1">
    <citation type="submission" date="2021-01" db="EMBL/GenBank/DDBJ databases">
        <authorList>
            <person name="Corre E."/>
            <person name="Pelletier E."/>
            <person name="Niang G."/>
            <person name="Scheremetjew M."/>
            <person name="Finn R."/>
            <person name="Kale V."/>
            <person name="Holt S."/>
            <person name="Cochrane G."/>
            <person name="Meng A."/>
            <person name="Brown T."/>
            <person name="Cohen L."/>
        </authorList>
    </citation>
    <scope>NUCLEOTIDE SEQUENCE</scope>
    <source>
        <strain evidence="4">CCMP 769</strain>
    </source>
</reference>
<dbReference type="PANTHER" id="PTHR10540">
    <property type="entry name" value="EUKARYOTIC TRANSLATION INITIATION FACTOR 3 SUBUNIT F-RELATED"/>
    <property type="match status" value="1"/>
</dbReference>
<dbReference type="InterPro" id="IPR037518">
    <property type="entry name" value="MPN"/>
</dbReference>
<dbReference type="Pfam" id="PF01398">
    <property type="entry name" value="JAB"/>
    <property type="match status" value="1"/>
</dbReference>
<organism evidence="4">
    <name type="scientific">Rhodosorus marinus</name>
    <dbReference type="NCBI Taxonomy" id="101924"/>
    <lineage>
        <taxon>Eukaryota</taxon>
        <taxon>Rhodophyta</taxon>
        <taxon>Stylonematophyceae</taxon>
        <taxon>Stylonematales</taxon>
        <taxon>Stylonemataceae</taxon>
        <taxon>Rhodosorus</taxon>
    </lineage>
</organism>